<gene>
    <name evidence="1" type="ORF">BN1080_00280</name>
</gene>
<protein>
    <submittedName>
        <fullName evidence="1">Uncharacterized protein</fullName>
    </submittedName>
</protein>
<dbReference type="Proteomes" id="UP000043699">
    <property type="component" value="Unassembled WGS sequence"/>
</dbReference>
<evidence type="ECO:0000313" key="2">
    <source>
        <dbReference type="Proteomes" id="UP000043699"/>
    </source>
</evidence>
<reference evidence="1 2" key="1">
    <citation type="submission" date="2014-09" db="EMBL/GenBank/DDBJ databases">
        <authorList>
            <person name="Urmite Genomes Urmite Genomes"/>
        </authorList>
    </citation>
    <scope>NUCLEOTIDE SEQUENCE [LARGE SCALE GENOMIC DNA]</scope>
    <source>
        <strain evidence="1 2">ES2</strain>
    </source>
</reference>
<dbReference type="RefSeq" id="WP_199876569.1">
    <property type="nucleotide sequence ID" value="NZ_CCXS01000001.1"/>
</dbReference>
<name>A0A098EJ88_9BACL</name>
<evidence type="ECO:0000313" key="1">
    <source>
        <dbReference type="EMBL" id="CEG21371.1"/>
    </source>
</evidence>
<proteinExistence type="predicted"/>
<dbReference type="STRING" id="1499687.BN1080_00280"/>
<organism evidence="1 2">
    <name type="scientific">Planococcus massiliensis</name>
    <dbReference type="NCBI Taxonomy" id="1499687"/>
    <lineage>
        <taxon>Bacteria</taxon>
        <taxon>Bacillati</taxon>
        <taxon>Bacillota</taxon>
        <taxon>Bacilli</taxon>
        <taxon>Bacillales</taxon>
        <taxon>Caryophanaceae</taxon>
        <taxon>Planococcus</taxon>
    </lineage>
</organism>
<accession>A0A098EJ88</accession>
<keyword evidence="2" id="KW-1185">Reference proteome</keyword>
<dbReference type="EMBL" id="CCXS01000001">
    <property type="protein sequence ID" value="CEG21371.1"/>
    <property type="molecule type" value="Genomic_DNA"/>
</dbReference>
<sequence length="138" mass="15969">MDRLEQVGEKVGMVMDAEIEWMGGECIIKKQRTLEIRSNDSRFYCTLDLDISFDHLDADGSADNKAEIYLLPEEYPAFLNRLRNYPIALPTNYRQRLVANPNIVCVYMKSKEPPEFFAERLAAALEIIEQLDGQIYMN</sequence>
<dbReference type="AlphaFoldDB" id="A0A098EJ88"/>